<reference evidence="7 8" key="1">
    <citation type="submission" date="2023-05" db="EMBL/GenBank/DDBJ databases">
        <title>Lithophilousrod everest ZFBP1038 complete genpme.</title>
        <authorList>
            <person name="Tian M."/>
        </authorList>
    </citation>
    <scope>NUCLEOTIDE SEQUENCE [LARGE SCALE GENOMIC DNA]</scope>
    <source>
        <strain evidence="7 8">ZFBP1038</strain>
    </source>
</reference>
<organism evidence="7 8">
    <name type="scientific">Saxibacter everestensis</name>
    <dbReference type="NCBI Taxonomy" id="2909229"/>
    <lineage>
        <taxon>Bacteria</taxon>
        <taxon>Bacillati</taxon>
        <taxon>Actinomycetota</taxon>
        <taxon>Actinomycetes</taxon>
        <taxon>Micrococcales</taxon>
        <taxon>Brevibacteriaceae</taxon>
        <taxon>Saxibacter</taxon>
    </lineage>
</organism>
<dbReference type="InterPro" id="IPR003761">
    <property type="entry name" value="Exonuc_VII_S"/>
</dbReference>
<keyword evidence="5 6" id="KW-0269">Exonuclease</keyword>
<dbReference type="PIRSF" id="PIRSF006488">
    <property type="entry name" value="Exonuc_VII_S"/>
    <property type="match status" value="1"/>
</dbReference>
<evidence type="ECO:0000313" key="7">
    <source>
        <dbReference type="EMBL" id="WGW10651.1"/>
    </source>
</evidence>
<accession>A0ABY8QQH0</accession>
<gene>
    <name evidence="6" type="primary">xseB</name>
    <name evidence="7" type="ORF">LWF01_10945</name>
</gene>
<evidence type="ECO:0000256" key="4">
    <source>
        <dbReference type="ARBA" id="ARBA00022801"/>
    </source>
</evidence>
<dbReference type="EMBL" id="CP090958">
    <property type="protein sequence ID" value="WGW10651.1"/>
    <property type="molecule type" value="Genomic_DNA"/>
</dbReference>
<dbReference type="SUPFAM" id="SSF116842">
    <property type="entry name" value="XseB-like"/>
    <property type="match status" value="1"/>
</dbReference>
<keyword evidence="8" id="KW-1185">Reference proteome</keyword>
<dbReference type="HAMAP" id="MF_00337">
    <property type="entry name" value="Exonuc_7_S"/>
    <property type="match status" value="1"/>
</dbReference>
<dbReference type="Gene3D" id="1.10.287.1040">
    <property type="entry name" value="Exonuclease VII, small subunit"/>
    <property type="match status" value="1"/>
</dbReference>
<dbReference type="EC" id="3.1.11.6" evidence="6"/>
<comment type="subunit">
    <text evidence="6">Heterooligomer composed of large and small subunits.</text>
</comment>
<comment type="subcellular location">
    <subcellularLocation>
        <location evidence="6">Cytoplasm</location>
    </subcellularLocation>
</comment>
<evidence type="ECO:0000256" key="2">
    <source>
        <dbReference type="ARBA" id="ARBA00022490"/>
    </source>
</evidence>
<dbReference type="PANTHER" id="PTHR34137">
    <property type="entry name" value="EXODEOXYRIBONUCLEASE 7 SMALL SUBUNIT"/>
    <property type="match status" value="1"/>
</dbReference>
<protein>
    <recommendedName>
        <fullName evidence="6">Exodeoxyribonuclease 7 small subunit</fullName>
        <ecNumber evidence="6">3.1.11.6</ecNumber>
    </recommendedName>
    <alternativeName>
        <fullName evidence="6">Exodeoxyribonuclease VII small subunit</fullName>
        <shortName evidence="6">Exonuclease VII small subunit</shortName>
    </alternativeName>
</protein>
<evidence type="ECO:0000256" key="5">
    <source>
        <dbReference type="ARBA" id="ARBA00022839"/>
    </source>
</evidence>
<keyword evidence="3 6" id="KW-0540">Nuclease</keyword>
<keyword evidence="2 6" id="KW-0963">Cytoplasm</keyword>
<keyword evidence="4 6" id="KW-0378">Hydrolase</keyword>
<sequence>MTEANDTTAGIDPSELSYEAARDELVDVVRQLETGGSSLEQSLALWERGEALASRCQLWLDGAKERLAKAQQAHANPAANGEEPS</sequence>
<comment type="catalytic activity">
    <reaction evidence="6">
        <text>Exonucleolytic cleavage in either 5'- to 3'- or 3'- to 5'-direction to yield nucleoside 5'-phosphates.</text>
        <dbReference type="EC" id="3.1.11.6"/>
    </reaction>
</comment>
<comment type="similarity">
    <text evidence="1 6">Belongs to the XseB family.</text>
</comment>
<evidence type="ECO:0000313" key="8">
    <source>
        <dbReference type="Proteomes" id="UP001209083"/>
    </source>
</evidence>
<dbReference type="PANTHER" id="PTHR34137:SF1">
    <property type="entry name" value="EXODEOXYRIBONUCLEASE 7 SMALL SUBUNIT"/>
    <property type="match status" value="1"/>
</dbReference>
<dbReference type="Pfam" id="PF02609">
    <property type="entry name" value="Exonuc_VII_S"/>
    <property type="match status" value="1"/>
</dbReference>
<dbReference type="InterPro" id="IPR037004">
    <property type="entry name" value="Exonuc_VII_ssu_sf"/>
</dbReference>
<evidence type="ECO:0000256" key="6">
    <source>
        <dbReference type="HAMAP-Rule" id="MF_00337"/>
    </source>
</evidence>
<comment type="function">
    <text evidence="6">Bidirectionally degrades single-stranded DNA into large acid-insoluble oligonucleotides, which are then degraded further into small acid-soluble oligonucleotides.</text>
</comment>
<dbReference type="Proteomes" id="UP001209083">
    <property type="component" value="Chromosome"/>
</dbReference>
<dbReference type="RefSeq" id="WP_349637431.1">
    <property type="nucleotide sequence ID" value="NZ_CP090958.1"/>
</dbReference>
<dbReference type="NCBIfam" id="TIGR01280">
    <property type="entry name" value="xseB"/>
    <property type="match status" value="1"/>
</dbReference>
<evidence type="ECO:0000256" key="1">
    <source>
        <dbReference type="ARBA" id="ARBA00009998"/>
    </source>
</evidence>
<dbReference type="GO" id="GO:0008855">
    <property type="term" value="F:exodeoxyribonuclease VII activity"/>
    <property type="evidence" value="ECO:0007669"/>
    <property type="project" value="UniProtKB-EC"/>
</dbReference>
<name>A0ABY8QQH0_9MICO</name>
<proteinExistence type="inferred from homology"/>
<dbReference type="NCBIfam" id="NF002139">
    <property type="entry name" value="PRK00977.1-3"/>
    <property type="match status" value="1"/>
</dbReference>
<evidence type="ECO:0000256" key="3">
    <source>
        <dbReference type="ARBA" id="ARBA00022722"/>
    </source>
</evidence>